<name>A0A1J0N0X9_STRIN</name>
<keyword evidence="1" id="KW-0472">Membrane</keyword>
<dbReference type="STRING" id="1346.BMF34_08530"/>
<keyword evidence="1" id="KW-1133">Transmembrane helix</keyword>
<dbReference type="KEGG" id="sio:DW64_08510"/>
<dbReference type="PIRSF" id="PIRSF033111">
    <property type="entry name" value="UCP033111"/>
    <property type="match status" value="1"/>
</dbReference>
<feature type="transmembrane region" description="Helical" evidence="1">
    <location>
        <begin position="117"/>
        <end position="142"/>
    </location>
</feature>
<dbReference type="GeneID" id="35764851"/>
<accession>A0A1J0N0X9</accession>
<feature type="transmembrane region" description="Helical" evidence="1">
    <location>
        <begin position="154"/>
        <end position="175"/>
    </location>
</feature>
<feature type="transmembrane region" description="Helical" evidence="1">
    <location>
        <begin position="187"/>
        <end position="206"/>
    </location>
</feature>
<dbReference type="Pfam" id="PF06570">
    <property type="entry name" value="DUF1129"/>
    <property type="match status" value="1"/>
</dbReference>
<protein>
    <submittedName>
        <fullName evidence="3">DUF1129 family protein</fullName>
    </submittedName>
    <submittedName>
        <fullName evidence="2">Membrane protein</fullName>
    </submittedName>
</protein>
<reference evidence="3 5" key="2">
    <citation type="submission" date="2018-06" db="EMBL/GenBank/DDBJ databases">
        <title>Mutators as drivers of adaptation in pathogenic bacteria and a risk factor for host jumps and vaccine escape.</title>
        <authorList>
            <person name="Barnes A.C."/>
            <person name="Silayeva O."/>
        </authorList>
    </citation>
    <scope>NUCLEOTIDE SEQUENCE [LARGE SCALE GENOMIC DNA]</scope>
    <source>
        <strain evidence="3 5">QMA0445</strain>
    </source>
</reference>
<evidence type="ECO:0000313" key="2">
    <source>
        <dbReference type="EMBL" id="AHY16486.1"/>
    </source>
</evidence>
<feature type="transmembrane region" description="Helical" evidence="1">
    <location>
        <begin position="87"/>
        <end position="111"/>
    </location>
</feature>
<organism evidence="3 5">
    <name type="scientific">Streptococcus iniae</name>
    <name type="common">Streptococcus shiloi</name>
    <dbReference type="NCBI Taxonomy" id="1346"/>
    <lineage>
        <taxon>Bacteria</taxon>
        <taxon>Bacillati</taxon>
        <taxon>Bacillota</taxon>
        <taxon>Bacilli</taxon>
        <taxon>Lactobacillales</taxon>
        <taxon>Streptococcaceae</taxon>
        <taxon>Streptococcus</taxon>
    </lineage>
</organism>
<reference evidence="2 4" key="1">
    <citation type="journal article" date="2014" name="Genome Announc.">
        <title>Complete Genome Sequence of a Virulent Strain, Streptococcus iniae ISET0901, Isolated from Diseased Tilapia.</title>
        <authorList>
            <person name="Pridgeon J.W."/>
            <person name="Zhang D."/>
            <person name="Zhang L."/>
        </authorList>
    </citation>
    <scope>NUCLEOTIDE SEQUENCE [LARGE SCALE GENOMIC DNA]</scope>
    <source>
        <strain evidence="2 4">ISET0901</strain>
    </source>
</reference>
<gene>
    <name evidence="3" type="ORF">DIY07_08630</name>
    <name evidence="2" type="ORF">DQ08_08525</name>
</gene>
<sequence length="222" mass="24563">MDFQNLTKKNQEFIHIATNRLIEDGKSDQEIKEILEETVPTILEKQRQGIPARSFLGAPTAWAASFSPKTIGKNGNKAFKEKNTNPWLMWLDTSLLFIGMVSLLQGMLLFYNSKTAVSGLTALLALGFGGGASMYATYYFIYRHVGKAKSQRPSWIKIIAALTLVMLSWIGLYTGAALLPQALNPQLPAFALVVLGAIAFGSRYLLQRKYNIQSAMSAQQHS</sequence>
<dbReference type="Proteomes" id="UP000269148">
    <property type="component" value="Unassembled WGS sequence"/>
</dbReference>
<dbReference type="EMBL" id="QLQD01000074">
    <property type="protein sequence ID" value="RLU55603.1"/>
    <property type="molecule type" value="Genomic_DNA"/>
</dbReference>
<dbReference type="OrthoDB" id="2360056at2"/>
<dbReference type="AlphaFoldDB" id="A0A1J0N0X9"/>
<keyword evidence="4" id="KW-1185">Reference proteome</keyword>
<proteinExistence type="predicted"/>
<dbReference type="Proteomes" id="UP000025245">
    <property type="component" value="Chromosome"/>
</dbReference>
<dbReference type="RefSeq" id="WP_003102068.1">
    <property type="nucleotide sequence ID" value="NZ_CP010783.1"/>
</dbReference>
<dbReference type="EMBL" id="CP007586">
    <property type="protein sequence ID" value="AHY16486.1"/>
    <property type="molecule type" value="Genomic_DNA"/>
</dbReference>
<keyword evidence="1" id="KW-0812">Transmembrane</keyword>
<evidence type="ECO:0000313" key="4">
    <source>
        <dbReference type="Proteomes" id="UP000025245"/>
    </source>
</evidence>
<dbReference type="eggNOG" id="COG4858">
    <property type="taxonomic scope" value="Bacteria"/>
</dbReference>
<dbReference type="KEGG" id="siq:DQ08_08525"/>
<evidence type="ECO:0000256" key="1">
    <source>
        <dbReference type="SAM" id="Phobius"/>
    </source>
</evidence>
<dbReference type="KEGG" id="siz:SI82_08620"/>
<dbReference type="InterPro" id="IPR009214">
    <property type="entry name" value="DUF1129"/>
</dbReference>
<evidence type="ECO:0000313" key="5">
    <source>
        <dbReference type="Proteomes" id="UP000269148"/>
    </source>
</evidence>
<dbReference type="SMR" id="A0A1J0N0X9"/>
<evidence type="ECO:0000313" key="3">
    <source>
        <dbReference type="EMBL" id="RLU55603.1"/>
    </source>
</evidence>